<reference evidence="1" key="2">
    <citation type="submission" date="2025-09" db="UniProtKB">
        <authorList>
            <consortium name="Ensembl"/>
        </authorList>
    </citation>
    <scope>IDENTIFICATION</scope>
</reference>
<dbReference type="Ensembl" id="ENSZALT00000011987.1">
    <property type="protein sequence ID" value="ENSZALP00000008505.1"/>
    <property type="gene ID" value="ENSZALG00000007407.1"/>
</dbReference>
<organism evidence="1 2">
    <name type="scientific">Zonotrichia albicollis</name>
    <name type="common">White-throated sparrow</name>
    <name type="synonym">Fringilla albicollis</name>
    <dbReference type="NCBI Taxonomy" id="44394"/>
    <lineage>
        <taxon>Eukaryota</taxon>
        <taxon>Metazoa</taxon>
        <taxon>Chordata</taxon>
        <taxon>Craniata</taxon>
        <taxon>Vertebrata</taxon>
        <taxon>Euteleostomi</taxon>
        <taxon>Archelosauria</taxon>
        <taxon>Archosauria</taxon>
        <taxon>Dinosauria</taxon>
        <taxon>Saurischia</taxon>
        <taxon>Theropoda</taxon>
        <taxon>Coelurosauria</taxon>
        <taxon>Aves</taxon>
        <taxon>Neognathae</taxon>
        <taxon>Neoaves</taxon>
        <taxon>Telluraves</taxon>
        <taxon>Australaves</taxon>
        <taxon>Passeriformes</taxon>
        <taxon>Passerellidae</taxon>
        <taxon>Zonotrichia</taxon>
    </lineage>
</organism>
<keyword evidence="2" id="KW-1185">Reference proteome</keyword>
<evidence type="ECO:0000313" key="2">
    <source>
        <dbReference type="Proteomes" id="UP000694413"/>
    </source>
</evidence>
<dbReference type="Proteomes" id="UP000694413">
    <property type="component" value="Unassembled WGS sequence"/>
</dbReference>
<proteinExistence type="predicted"/>
<name>A0A8D2MJN7_ZONAL</name>
<dbReference type="AlphaFoldDB" id="A0A8D2MJN7"/>
<reference evidence="1" key="1">
    <citation type="submission" date="2025-08" db="UniProtKB">
        <authorList>
            <consortium name="Ensembl"/>
        </authorList>
    </citation>
    <scope>IDENTIFICATION</scope>
</reference>
<accession>A0A8D2MJN7</accession>
<sequence>MGIKLIKKEALTVFVIVLGVLLRLLDRSGNRMGVEMIRMSIAIYAGRAGGQAFPAALSGCRCPGRGGWRSAAPLSRAPLGAEGALPLRSALPAELHIPAITSDLSLVLCNSREVRKVQEIAVTCRKQMREILGCLEFLRRGQGPGDPALRQSEKRASISLYNSVCFMVLCGSHSFLVPECTKEATKVSQAVLKAKIQKLADNLETCTRAMDEVCDLLESRTELSPRTRRLRSNRPRSSCASHL</sequence>
<evidence type="ECO:0000313" key="1">
    <source>
        <dbReference type="Ensembl" id="ENSZALP00000008505.1"/>
    </source>
</evidence>
<protein>
    <submittedName>
        <fullName evidence="1">Uncharacterized protein</fullName>
    </submittedName>
</protein>